<feature type="transmembrane region" description="Helical" evidence="1">
    <location>
        <begin position="53"/>
        <end position="75"/>
    </location>
</feature>
<dbReference type="Proteomes" id="UP001168423">
    <property type="component" value="Unassembled WGS sequence"/>
</dbReference>
<keyword evidence="1" id="KW-1133">Transmembrane helix</keyword>
<reference evidence="2" key="1">
    <citation type="submission" date="2019-05" db="EMBL/GenBank/DDBJ databases">
        <title>Isolation and characterization of methanogens from the cold seep sediment at Four-Way Closure Ridge.</title>
        <authorList>
            <person name="You Y.-T."/>
            <person name="Chen S.-C."/>
            <person name="Zhang W.-L."/>
            <person name="Lai M.-C."/>
        </authorList>
    </citation>
    <scope>NUCLEOTIDE SEQUENCE</scope>
    <source>
        <strain evidence="2">FWC-SCC3</strain>
    </source>
</reference>
<organism evidence="2 3">
    <name type="scientific">Methanoculleus methanifontis</name>
    <dbReference type="NCBI Taxonomy" id="2584086"/>
    <lineage>
        <taxon>Archaea</taxon>
        <taxon>Methanobacteriati</taxon>
        <taxon>Methanobacteriota</taxon>
        <taxon>Stenosarchaea group</taxon>
        <taxon>Methanomicrobia</taxon>
        <taxon>Methanomicrobiales</taxon>
        <taxon>Methanomicrobiaceae</taxon>
        <taxon>Methanoculleus</taxon>
    </lineage>
</organism>
<gene>
    <name evidence="2" type="ORF">FGW20_12180</name>
</gene>
<keyword evidence="3" id="KW-1185">Reference proteome</keyword>
<dbReference type="EMBL" id="VCYI01000019">
    <property type="protein sequence ID" value="MDN7013774.1"/>
    <property type="molecule type" value="Genomic_DNA"/>
</dbReference>
<keyword evidence="1" id="KW-0472">Membrane</keyword>
<keyword evidence="1" id="KW-0812">Transmembrane</keyword>
<accession>A0ABT8M5A8</accession>
<evidence type="ECO:0000313" key="3">
    <source>
        <dbReference type="Proteomes" id="UP001168423"/>
    </source>
</evidence>
<name>A0ABT8M5A8_9EURY</name>
<protein>
    <recommendedName>
        <fullName evidence="4">Tetrahydromethanopterin S-methyltransferase</fullName>
    </recommendedName>
</protein>
<proteinExistence type="predicted"/>
<evidence type="ECO:0000256" key="1">
    <source>
        <dbReference type="SAM" id="Phobius"/>
    </source>
</evidence>
<sequence length="78" mass="8314">MDMPDAMLHLERSGSTVRCDSLQRMEAQDEDFEARLRALEGWRAEKVGEEKRISTISAGAGGIVGGVVAVLVKVLGGG</sequence>
<comment type="caution">
    <text evidence="2">The sequence shown here is derived from an EMBL/GenBank/DDBJ whole genome shotgun (WGS) entry which is preliminary data.</text>
</comment>
<evidence type="ECO:0008006" key="4">
    <source>
        <dbReference type="Google" id="ProtNLM"/>
    </source>
</evidence>
<evidence type="ECO:0000313" key="2">
    <source>
        <dbReference type="EMBL" id="MDN7013774.1"/>
    </source>
</evidence>